<dbReference type="GO" id="GO:0005737">
    <property type="term" value="C:cytoplasm"/>
    <property type="evidence" value="ECO:0007669"/>
    <property type="project" value="UniProtKB-SubCell"/>
</dbReference>
<keyword evidence="3" id="KW-0963">Cytoplasm</keyword>
<dbReference type="EMBL" id="KZ825108">
    <property type="protein sequence ID" value="PYI22899.1"/>
    <property type="molecule type" value="Genomic_DNA"/>
</dbReference>
<dbReference type="STRING" id="1450538.A0A2V5HEV9"/>
<evidence type="ECO:0000256" key="4">
    <source>
        <dbReference type="ARBA" id="ARBA00023242"/>
    </source>
</evidence>
<evidence type="ECO:0000256" key="3">
    <source>
        <dbReference type="ARBA" id="ARBA00022490"/>
    </source>
</evidence>
<evidence type="ECO:0000256" key="5">
    <source>
        <dbReference type="ARBA" id="ARBA00023480"/>
    </source>
</evidence>
<comment type="subcellular location">
    <subcellularLocation>
        <location evidence="2">Cytoplasm</location>
    </subcellularLocation>
    <subcellularLocation>
        <location evidence="1">Nucleus</location>
    </subcellularLocation>
</comment>
<dbReference type="OMA" id="IEHIAMI"/>
<dbReference type="PANTHER" id="PTHR31661">
    <property type="entry name" value="SIMILAR TO CDNA SEQUENCE BC052040"/>
    <property type="match status" value="1"/>
</dbReference>
<accession>A0A2V5HEV9</accession>
<dbReference type="GO" id="GO:0005634">
    <property type="term" value="C:nucleus"/>
    <property type="evidence" value="ECO:0007669"/>
    <property type="project" value="UniProtKB-SubCell"/>
</dbReference>
<proteinExistence type="predicted"/>
<organism evidence="6 7">
    <name type="scientific">Aspergillus violaceofuscus (strain CBS 115571)</name>
    <dbReference type="NCBI Taxonomy" id="1450538"/>
    <lineage>
        <taxon>Eukaryota</taxon>
        <taxon>Fungi</taxon>
        <taxon>Dikarya</taxon>
        <taxon>Ascomycota</taxon>
        <taxon>Pezizomycotina</taxon>
        <taxon>Eurotiomycetes</taxon>
        <taxon>Eurotiomycetidae</taxon>
        <taxon>Eurotiales</taxon>
        <taxon>Aspergillaceae</taxon>
        <taxon>Aspergillus</taxon>
    </lineage>
</organism>
<sequence length="210" mass="24450">MRVTTRNEYSTPAYTGVPRNMVTPVFKMACRLRFMKPDVNVLLSYIDTQLDRLIISALIEAALRLLPPDDTPEGRLEAKEIMQQKMERANIQEIAFVNQVRDFGYQFLTEKEQRDGQLRSTPDLRFLEPILIDGHLCHWIEFKNYFGFKSNPFIASKNKKQLKRYVSEIGSGAVVYKLGFEIDHIVIVGIHSFREAEVLHFLEQQSKLRK</sequence>
<keyword evidence="7" id="KW-1185">Reference proteome</keyword>
<reference evidence="6 7" key="1">
    <citation type="submission" date="2018-02" db="EMBL/GenBank/DDBJ databases">
        <title>The genomes of Aspergillus section Nigri reveals drivers in fungal speciation.</title>
        <authorList>
            <consortium name="DOE Joint Genome Institute"/>
            <person name="Vesth T.C."/>
            <person name="Nybo J."/>
            <person name="Theobald S."/>
            <person name="Brandl J."/>
            <person name="Frisvad J.C."/>
            <person name="Nielsen K.F."/>
            <person name="Lyhne E.K."/>
            <person name="Kogle M.E."/>
            <person name="Kuo A."/>
            <person name="Riley R."/>
            <person name="Clum A."/>
            <person name="Nolan M."/>
            <person name="Lipzen A."/>
            <person name="Salamov A."/>
            <person name="Henrissat B."/>
            <person name="Wiebenga A."/>
            <person name="De vries R.P."/>
            <person name="Grigoriev I.V."/>
            <person name="Mortensen U.H."/>
            <person name="Andersen M.R."/>
            <person name="Baker S.E."/>
        </authorList>
    </citation>
    <scope>NUCLEOTIDE SEQUENCE [LARGE SCALE GENOMIC DNA]</scope>
    <source>
        <strain evidence="6 7">CBS 115571</strain>
    </source>
</reference>
<evidence type="ECO:0000256" key="2">
    <source>
        <dbReference type="ARBA" id="ARBA00004496"/>
    </source>
</evidence>
<dbReference type="InterPro" id="IPR029404">
    <property type="entry name" value="CDIN1"/>
</dbReference>
<dbReference type="Proteomes" id="UP000249829">
    <property type="component" value="Unassembled WGS sequence"/>
</dbReference>
<protein>
    <recommendedName>
        <fullName evidence="5">CDAN1-interacting nuclease 1</fullName>
    </recommendedName>
</protein>
<gene>
    <name evidence="6" type="ORF">BO99DRAFT_419663</name>
</gene>
<dbReference type="AlphaFoldDB" id="A0A2V5HEV9"/>
<evidence type="ECO:0000313" key="7">
    <source>
        <dbReference type="Proteomes" id="UP000249829"/>
    </source>
</evidence>
<keyword evidence="4" id="KW-0539">Nucleus</keyword>
<dbReference type="Pfam" id="PF14811">
    <property type="entry name" value="TPD"/>
    <property type="match status" value="1"/>
</dbReference>
<evidence type="ECO:0000256" key="1">
    <source>
        <dbReference type="ARBA" id="ARBA00004123"/>
    </source>
</evidence>
<evidence type="ECO:0000313" key="6">
    <source>
        <dbReference type="EMBL" id="PYI22899.1"/>
    </source>
</evidence>
<name>A0A2V5HEV9_ASPV1</name>
<dbReference type="PANTHER" id="PTHR31661:SF1">
    <property type="entry name" value="CDAN1-INTERACTING NUCLEASE 1"/>
    <property type="match status" value="1"/>
</dbReference>